<name>A0A1T4R0K2_9ACTN</name>
<feature type="region of interest" description="Disordered" evidence="1">
    <location>
        <begin position="1"/>
        <end position="33"/>
    </location>
</feature>
<dbReference type="Proteomes" id="UP000190637">
    <property type="component" value="Unassembled WGS sequence"/>
</dbReference>
<protein>
    <submittedName>
        <fullName evidence="2">Uncharacterized protein</fullName>
    </submittedName>
</protein>
<gene>
    <name evidence="2" type="ORF">SAMN02745673_02420</name>
</gene>
<accession>A0A1T4R0K2</accession>
<organism evidence="2 3">
    <name type="scientific">Marinactinospora thermotolerans DSM 45154</name>
    <dbReference type="NCBI Taxonomy" id="1122192"/>
    <lineage>
        <taxon>Bacteria</taxon>
        <taxon>Bacillati</taxon>
        <taxon>Actinomycetota</taxon>
        <taxon>Actinomycetes</taxon>
        <taxon>Streptosporangiales</taxon>
        <taxon>Nocardiopsidaceae</taxon>
        <taxon>Marinactinospora</taxon>
    </lineage>
</organism>
<dbReference type="STRING" id="1122192.SAMN02745673_02420"/>
<evidence type="ECO:0000313" key="2">
    <source>
        <dbReference type="EMBL" id="SKA09582.1"/>
    </source>
</evidence>
<dbReference type="EMBL" id="FUWS01000006">
    <property type="protein sequence ID" value="SKA09582.1"/>
    <property type="molecule type" value="Genomic_DNA"/>
</dbReference>
<proteinExistence type="predicted"/>
<evidence type="ECO:0000256" key="1">
    <source>
        <dbReference type="SAM" id="MobiDB-lite"/>
    </source>
</evidence>
<keyword evidence="3" id="KW-1185">Reference proteome</keyword>
<sequence>MSTAVRSDVGARPAACAVPSPGTPAVSRGPEVG</sequence>
<evidence type="ECO:0000313" key="3">
    <source>
        <dbReference type="Proteomes" id="UP000190637"/>
    </source>
</evidence>
<dbReference type="AlphaFoldDB" id="A0A1T4R0K2"/>
<reference evidence="2 3" key="1">
    <citation type="submission" date="2017-02" db="EMBL/GenBank/DDBJ databases">
        <authorList>
            <person name="Peterson S.W."/>
        </authorList>
    </citation>
    <scope>NUCLEOTIDE SEQUENCE [LARGE SCALE GENOMIC DNA]</scope>
    <source>
        <strain evidence="2 3">DSM 45154</strain>
    </source>
</reference>